<dbReference type="InterPro" id="IPR019545">
    <property type="entry name" value="DM13_domain"/>
</dbReference>
<evidence type="ECO:0000313" key="2">
    <source>
        <dbReference type="EMBL" id="MDN4164167.1"/>
    </source>
</evidence>
<comment type="caution">
    <text evidence="2">The sequence shown here is derived from an EMBL/GenBank/DDBJ whole genome shotgun (WGS) entry which is preliminary data.</text>
</comment>
<reference evidence="2" key="1">
    <citation type="submission" date="2023-06" db="EMBL/GenBank/DDBJ databases">
        <title>Cytophagales bacterium Strain LB-30, isolated from soil.</title>
        <authorList>
            <person name="Liu B."/>
        </authorList>
    </citation>
    <scope>NUCLEOTIDE SEQUENCE</scope>
    <source>
        <strain evidence="2">LB-30</strain>
    </source>
</reference>
<dbReference type="EMBL" id="JAUHJS010000001">
    <property type="protein sequence ID" value="MDN4164167.1"/>
    <property type="molecule type" value="Genomic_DNA"/>
</dbReference>
<organism evidence="2 3">
    <name type="scientific">Shiella aurantiaca</name>
    <dbReference type="NCBI Taxonomy" id="3058365"/>
    <lineage>
        <taxon>Bacteria</taxon>
        <taxon>Pseudomonadati</taxon>
        <taxon>Bacteroidota</taxon>
        <taxon>Cytophagia</taxon>
        <taxon>Cytophagales</taxon>
        <taxon>Shiellaceae</taxon>
        <taxon>Shiella</taxon>
    </lineage>
</organism>
<accession>A0ABT8F148</accession>
<dbReference type="Pfam" id="PF10517">
    <property type="entry name" value="DM13"/>
    <property type="match status" value="1"/>
</dbReference>
<dbReference type="RefSeq" id="WP_320002694.1">
    <property type="nucleotide sequence ID" value="NZ_JAUHJS010000001.1"/>
</dbReference>
<gene>
    <name evidence="2" type="ORF">QWY31_01575</name>
</gene>
<dbReference type="Proteomes" id="UP001168552">
    <property type="component" value="Unassembled WGS sequence"/>
</dbReference>
<protein>
    <submittedName>
        <fullName evidence="2">DM13 domain-containing protein</fullName>
    </submittedName>
</protein>
<evidence type="ECO:0000259" key="1">
    <source>
        <dbReference type="PROSITE" id="PS51549"/>
    </source>
</evidence>
<keyword evidence="3" id="KW-1185">Reference proteome</keyword>
<dbReference type="PROSITE" id="PS51549">
    <property type="entry name" value="DM13"/>
    <property type="match status" value="1"/>
</dbReference>
<proteinExistence type="predicted"/>
<sequence length="117" mass="12639">MKVDVDGDGQADAPIFSAKLSSSGSYTVSGDVLVFETENGRILRFENFKSSNGPDVRIYLAEGAQAQGFVDLGLIKSTQGNFSYDIPASVDLTLKPYVLVWCEDFSVLFGSGKLMMP</sequence>
<name>A0ABT8F148_9BACT</name>
<evidence type="ECO:0000313" key="3">
    <source>
        <dbReference type="Proteomes" id="UP001168552"/>
    </source>
</evidence>
<feature type="domain" description="DM13" evidence="1">
    <location>
        <begin position="14"/>
        <end position="115"/>
    </location>
</feature>